<evidence type="ECO:0008006" key="3">
    <source>
        <dbReference type="Google" id="ProtNLM"/>
    </source>
</evidence>
<dbReference type="AlphaFoldDB" id="W3VCD9"/>
<evidence type="ECO:0000313" key="2">
    <source>
        <dbReference type="Proteomes" id="UP000018957"/>
    </source>
</evidence>
<dbReference type="PATRIC" id="fig|1004151.3.peg.1408"/>
<dbReference type="Proteomes" id="UP000018957">
    <property type="component" value="Unassembled WGS sequence"/>
</dbReference>
<dbReference type="CDD" id="cd14744">
    <property type="entry name" value="PAAR_CT_2"/>
    <property type="match status" value="1"/>
</dbReference>
<proteinExistence type="predicted"/>
<organism evidence="1 2">
    <name type="scientific">Photorhabdus khanii NC19</name>
    <dbReference type="NCBI Taxonomy" id="1004151"/>
    <lineage>
        <taxon>Bacteria</taxon>
        <taxon>Pseudomonadati</taxon>
        <taxon>Pseudomonadota</taxon>
        <taxon>Gammaproteobacteria</taxon>
        <taxon>Enterobacterales</taxon>
        <taxon>Morganellaceae</taxon>
        <taxon>Photorhabdus</taxon>
    </lineage>
</organism>
<gene>
    <name evidence="1" type="ORF">PTE_01381</name>
</gene>
<dbReference type="Gene3D" id="2.60.200.60">
    <property type="match status" value="1"/>
</dbReference>
<dbReference type="InterPro" id="IPR008727">
    <property type="entry name" value="PAAR_motif"/>
</dbReference>
<keyword evidence="2" id="KW-1185">Reference proteome</keyword>
<name>W3VCD9_9GAMM</name>
<dbReference type="Pfam" id="PF05488">
    <property type="entry name" value="PAAR_motif"/>
    <property type="match status" value="1"/>
</dbReference>
<sequence>MASKAVIRLNDLTDHGGKVITAIDNCVYQSVPVAAKGDLVSSPKCKGVFPIVEGSNDLKHQGKPVTLEGMHTAYGAKLIASQKDKIGYA</sequence>
<dbReference type="OrthoDB" id="6860016at2"/>
<reference evidence="1 2" key="1">
    <citation type="submission" date="2013-11" db="EMBL/GenBank/DDBJ databases">
        <title>Elucidation of the Photorhabdus temperata genome and generation of transposon mutant library to identify motility mutants.</title>
        <authorList>
            <person name="Hurst S.G.IV."/>
            <person name="Micheals B."/>
            <person name="Abebe-Akele F."/>
            <person name="Rowedder H."/>
            <person name="Bullock H."/>
            <person name="Jackobeck R."/>
            <person name="Janicki E."/>
            <person name="Tisa L.S."/>
        </authorList>
    </citation>
    <scope>NUCLEOTIDE SEQUENCE [LARGE SCALE GENOMIC DNA]</scope>
    <source>
        <strain evidence="1 2">NC19</strain>
    </source>
</reference>
<protein>
    <recommendedName>
        <fullName evidence="3">PAAR motif protein</fullName>
    </recommendedName>
</protein>
<dbReference type="EMBL" id="AYSJ01000004">
    <property type="protein sequence ID" value="ETS32734.1"/>
    <property type="molecule type" value="Genomic_DNA"/>
</dbReference>
<comment type="caution">
    <text evidence="1">The sequence shown here is derived from an EMBL/GenBank/DDBJ whole genome shotgun (WGS) entry which is preliminary data.</text>
</comment>
<accession>W3VCD9</accession>
<evidence type="ECO:0000313" key="1">
    <source>
        <dbReference type="EMBL" id="ETS32734.1"/>
    </source>
</evidence>
<dbReference type="RefSeq" id="WP_036844139.1">
    <property type="nucleotide sequence ID" value="NZ_AYSJ01000004.1"/>
</dbReference>